<dbReference type="Gene3D" id="1.20.58.900">
    <property type="match status" value="1"/>
</dbReference>
<name>A0ABM1MTG1_NICVS</name>
<dbReference type="PANTHER" id="PTHR15591:SF19">
    <property type="entry name" value="RUN DOMAIN-CONTAINING PROTEIN 1 ISOFORM X1"/>
    <property type="match status" value="1"/>
</dbReference>
<sequence>MDELVCSEHSSEDQPTGERWDPLGAPNDQHEEFSLSKRFDSLCSDHSCVHFERYKNLEEEQDLLSSSLFALTTHFAQVQLRLHQIVEAPIEDKEELLKSLEEFAFRGIPDISSVKDKFNETNLGEAVLLRRAQQQELIDKLKDQLHELEQYAFESGQAGVPQDIILERQRVILRELKDRMNLELDEDMYHQLTPENVKQQVDVALGQLVNPLKMKEHLVTQLKTQVADLERFISYLQADAKGAKCSCGCSLHTVQKQFKNDTAGIVQRTAEILQMFALLQLGCGTQRFKKNDLKRTMKVNHYGDLRARLELSIARVKELIKATESNPYSQQGDYCSDNESPTVLCNVQVTTAVRKYLATSIRDLIQHGALAVDQNHSLVPFIGCFARRPSQSHTLVHAWEIILNYYELKNGERFNATPARKLSQSFNLDIAGASATSNKQNMLCAIGSIISTHSPYKRSYDSHFKAFICAALNANKLVTWLSLIFQCRQLINMHYQPWSYTMKTGFQDGLQSLDTLSKYKFDLPVDLAIRQFQNIKDVFT</sequence>
<dbReference type="SMART" id="SM00593">
    <property type="entry name" value="RUN"/>
    <property type="match status" value="1"/>
</dbReference>
<proteinExistence type="predicted"/>
<gene>
    <name evidence="4" type="primary">LOC108563636</name>
</gene>
<dbReference type="PANTHER" id="PTHR15591">
    <property type="entry name" value="RUN AND SH3 DOMAIN CONTAINING"/>
    <property type="match status" value="1"/>
</dbReference>
<accession>A0ABM1MTG1</accession>
<dbReference type="InterPro" id="IPR058732">
    <property type="entry name" value="RUNDC1_M"/>
</dbReference>
<reference evidence="4" key="1">
    <citation type="submission" date="2025-08" db="UniProtKB">
        <authorList>
            <consortium name="RefSeq"/>
        </authorList>
    </citation>
    <scope>IDENTIFICATION</scope>
    <source>
        <tissue evidence="4">Whole Larva</tissue>
    </source>
</reference>
<feature type="region of interest" description="Disordered" evidence="1">
    <location>
        <begin position="1"/>
        <end position="27"/>
    </location>
</feature>
<dbReference type="Pfam" id="PF02759">
    <property type="entry name" value="RUN"/>
    <property type="match status" value="1"/>
</dbReference>
<organism evidence="3 4">
    <name type="scientific">Nicrophorus vespilloides</name>
    <name type="common">Boreal carrion beetle</name>
    <dbReference type="NCBI Taxonomy" id="110193"/>
    <lineage>
        <taxon>Eukaryota</taxon>
        <taxon>Metazoa</taxon>
        <taxon>Ecdysozoa</taxon>
        <taxon>Arthropoda</taxon>
        <taxon>Hexapoda</taxon>
        <taxon>Insecta</taxon>
        <taxon>Pterygota</taxon>
        <taxon>Neoptera</taxon>
        <taxon>Endopterygota</taxon>
        <taxon>Coleoptera</taxon>
        <taxon>Polyphaga</taxon>
        <taxon>Staphyliniformia</taxon>
        <taxon>Silphidae</taxon>
        <taxon>Nicrophorinae</taxon>
        <taxon>Nicrophorus</taxon>
    </lineage>
</organism>
<dbReference type="RefSeq" id="XP_017777861.1">
    <property type="nucleotide sequence ID" value="XM_017922372.1"/>
</dbReference>
<dbReference type="InterPro" id="IPR037213">
    <property type="entry name" value="Run_dom_sf"/>
</dbReference>
<evidence type="ECO:0000313" key="3">
    <source>
        <dbReference type="Proteomes" id="UP000695000"/>
    </source>
</evidence>
<dbReference type="InterPro" id="IPR004012">
    <property type="entry name" value="Run_dom"/>
</dbReference>
<dbReference type="Proteomes" id="UP000695000">
    <property type="component" value="Unplaced"/>
</dbReference>
<feature type="domain" description="RUN" evidence="2">
    <location>
        <begin position="348"/>
        <end position="528"/>
    </location>
</feature>
<keyword evidence="3" id="KW-1185">Reference proteome</keyword>
<dbReference type="CDD" id="cd17683">
    <property type="entry name" value="RUN_RUNDC1"/>
    <property type="match status" value="1"/>
</dbReference>
<dbReference type="InterPro" id="IPR047343">
    <property type="entry name" value="RUSC1_2"/>
</dbReference>
<feature type="compositionally biased region" description="Basic and acidic residues" evidence="1">
    <location>
        <begin position="9"/>
        <end position="21"/>
    </location>
</feature>
<dbReference type="GeneID" id="108563636"/>
<dbReference type="Pfam" id="PF26030">
    <property type="entry name" value="RUNDC1"/>
    <property type="match status" value="1"/>
</dbReference>
<evidence type="ECO:0000259" key="2">
    <source>
        <dbReference type="PROSITE" id="PS50826"/>
    </source>
</evidence>
<evidence type="ECO:0000313" key="4">
    <source>
        <dbReference type="RefSeq" id="XP_017777861.1"/>
    </source>
</evidence>
<dbReference type="PROSITE" id="PS50826">
    <property type="entry name" value="RUN"/>
    <property type="match status" value="1"/>
</dbReference>
<protein>
    <submittedName>
        <fullName evidence="4">RUN domain-containing protein 1</fullName>
    </submittedName>
</protein>
<evidence type="ECO:0000256" key="1">
    <source>
        <dbReference type="SAM" id="MobiDB-lite"/>
    </source>
</evidence>